<evidence type="ECO:0008006" key="4">
    <source>
        <dbReference type="Google" id="ProtNLM"/>
    </source>
</evidence>
<feature type="signal peptide" evidence="1">
    <location>
        <begin position="1"/>
        <end position="23"/>
    </location>
</feature>
<organism evidence="2 3">
    <name type="scientific">Massilimicrobiota timonensis</name>
    <dbReference type="NCBI Taxonomy" id="1776392"/>
    <lineage>
        <taxon>Bacteria</taxon>
        <taxon>Bacillati</taxon>
        <taxon>Bacillota</taxon>
        <taxon>Erysipelotrichia</taxon>
        <taxon>Erysipelotrichales</taxon>
        <taxon>Erysipelotrichaceae</taxon>
        <taxon>Massilimicrobiota</taxon>
    </lineage>
</organism>
<accession>A0A1Y4T1T5</accession>
<name>A0A1Y4T1T5_9FIRM</name>
<keyword evidence="1" id="KW-0732">Signal</keyword>
<protein>
    <recommendedName>
        <fullName evidence="4">WG repeat-containing protein</fullName>
    </recommendedName>
</protein>
<keyword evidence="3" id="KW-1185">Reference proteome</keyword>
<dbReference type="Proteomes" id="UP000195305">
    <property type="component" value="Unassembled WGS sequence"/>
</dbReference>
<gene>
    <name evidence="2" type="ORF">B5E75_02125</name>
</gene>
<dbReference type="AlphaFoldDB" id="A0A1Y4T1T5"/>
<evidence type="ECO:0000313" key="2">
    <source>
        <dbReference type="EMBL" id="OUQ36094.1"/>
    </source>
</evidence>
<feature type="chain" id="PRO_5038347226" description="WG repeat-containing protein" evidence="1">
    <location>
        <begin position="24"/>
        <end position="495"/>
    </location>
</feature>
<proteinExistence type="predicted"/>
<comment type="caution">
    <text evidence="2">The sequence shown here is derived from an EMBL/GenBank/DDBJ whole genome shotgun (WGS) entry which is preliminary data.</text>
</comment>
<dbReference type="PROSITE" id="PS51257">
    <property type="entry name" value="PROKAR_LIPOPROTEIN"/>
    <property type="match status" value="1"/>
</dbReference>
<dbReference type="EMBL" id="NFLJ01000004">
    <property type="protein sequence ID" value="OUQ36094.1"/>
    <property type="molecule type" value="Genomic_DNA"/>
</dbReference>
<sequence>MKKLFAGFMALMLLSGCSQNQKAHYFMLTNDQKLSALYNSEGEQITDYQYQSFEKVGNRGYIITNAKKQVGFIDLDGDEIIPVGEYETLESVDDMFYATKKVEKKKDDQKEKSTQNTFVKENLYVLNEDGEVLYQADKSTAIMQSGLPVILKDKEYIVLYRNGEELYKGKEAVTYVNQYSSAKSIVIGFKDYNHFYYSTQNEEQNFDMKIEKGNYEFLIQNDQGCILNDEKLKSMIYIDFEKQEASQNHIAIKDAYFDDKENIILTHDDKTYIYPTGGVPVLINSYYVNAKTYLVREEDVYGPHMIYKNGLSKGNLENCQLYPEVMLLYFEIFPVYIQDKGYAYYSFDNKQVIDQIYLEAQPFDASDTAIVKIDNKGYSLIDEEGQILTKNTYYRMEYIGSSYYVVYNENGMYGIIDTTGEEIFPIEYTSLPETPIIEYNDENYMMLNKNGRSYIYDVNNDMEELFSIEGDLTFHQEGYFSDGYHYYTMDGESIE</sequence>
<evidence type="ECO:0000256" key="1">
    <source>
        <dbReference type="SAM" id="SignalP"/>
    </source>
</evidence>
<evidence type="ECO:0000313" key="3">
    <source>
        <dbReference type="Proteomes" id="UP000195305"/>
    </source>
</evidence>
<dbReference type="OrthoDB" id="1654251at2"/>
<dbReference type="RefSeq" id="WP_087357148.1">
    <property type="nucleotide sequence ID" value="NZ_NFLJ01000004.1"/>
</dbReference>
<reference evidence="2 3" key="1">
    <citation type="journal article" date="2018" name="BMC Genomics">
        <title>Whole genome sequencing and function prediction of 133 gut anaerobes isolated from chicken caecum in pure cultures.</title>
        <authorList>
            <person name="Medvecky M."/>
            <person name="Cejkova D."/>
            <person name="Polansky O."/>
            <person name="Karasova D."/>
            <person name="Kubasova T."/>
            <person name="Cizek A."/>
            <person name="Rychlik I."/>
        </authorList>
    </citation>
    <scope>NUCLEOTIDE SEQUENCE [LARGE SCALE GENOMIC DNA]</scope>
    <source>
        <strain evidence="2 3">An13</strain>
    </source>
</reference>